<evidence type="ECO:0000313" key="2">
    <source>
        <dbReference type="EMBL" id="MEM0577492.1"/>
    </source>
</evidence>
<dbReference type="RefSeq" id="WP_342692388.1">
    <property type="nucleotide sequence ID" value="NZ_JBCGDP010000013.1"/>
</dbReference>
<evidence type="ECO:0000313" key="3">
    <source>
        <dbReference type="Proteomes" id="UP001468798"/>
    </source>
</evidence>
<dbReference type="Gene3D" id="2.60.40.1120">
    <property type="entry name" value="Carboxypeptidase-like, regulatory domain"/>
    <property type="match status" value="1"/>
</dbReference>
<organism evidence="2 3">
    <name type="scientific">Flavobacterium polysaccharolyticum</name>
    <dbReference type="NCBI Taxonomy" id="3133148"/>
    <lineage>
        <taxon>Bacteria</taxon>
        <taxon>Pseudomonadati</taxon>
        <taxon>Bacteroidota</taxon>
        <taxon>Flavobacteriia</taxon>
        <taxon>Flavobacteriales</taxon>
        <taxon>Flavobacteriaceae</taxon>
        <taxon>Flavobacterium</taxon>
    </lineage>
</organism>
<dbReference type="Pfam" id="PF13715">
    <property type="entry name" value="CarbopepD_reg_2"/>
    <property type="match status" value="1"/>
</dbReference>
<dbReference type="SUPFAM" id="SSF49464">
    <property type="entry name" value="Carboxypeptidase regulatory domain-like"/>
    <property type="match status" value="1"/>
</dbReference>
<feature type="signal peptide" evidence="1">
    <location>
        <begin position="1"/>
        <end position="18"/>
    </location>
</feature>
<feature type="chain" id="PRO_5047300074" evidence="1">
    <location>
        <begin position="19"/>
        <end position="352"/>
    </location>
</feature>
<keyword evidence="1" id="KW-0732">Signal</keyword>
<evidence type="ECO:0000256" key="1">
    <source>
        <dbReference type="SAM" id="SignalP"/>
    </source>
</evidence>
<accession>A0ABU9NT05</accession>
<sequence>MKIRLLLFFLLFSSVAFAQAIQGTVFDEQKKPLPGATVYLDGTTISTLTDSEGKYYLVVKEKINSSLVINYLGYNSVFIANPFENNNQNVYLSLKPEALKEVVIVKNGFSRKSMLNIFREYFLGRTVAGKSCKIENEDEINFVYDYDNNLLTASSSVPLLVNNEHLGYKIKFDLYEFSLKFYKKSIKSQDVTQSLFLGTALFSEVINDEKVKLRREKVYQGSSMHFFKNLTSNVWGKDDFLLFRKSFQADPSQFFKVEDNGDLKKVTILVNDLKDVLLAGKKPKFYSVYNVLYKKKEQSQIVFKTDTLYIDNFGNNLNVKDVEYSGVLSTKKMGDLLPMNYKSQAVPKTNLK</sequence>
<proteinExistence type="predicted"/>
<dbReference type="EMBL" id="JBCGDP010000013">
    <property type="protein sequence ID" value="MEM0577492.1"/>
    <property type="molecule type" value="Genomic_DNA"/>
</dbReference>
<dbReference type="Proteomes" id="UP001468798">
    <property type="component" value="Unassembled WGS sequence"/>
</dbReference>
<comment type="caution">
    <text evidence="2">The sequence shown here is derived from an EMBL/GenBank/DDBJ whole genome shotgun (WGS) entry which is preliminary data.</text>
</comment>
<dbReference type="InterPro" id="IPR008969">
    <property type="entry name" value="CarboxyPept-like_regulatory"/>
</dbReference>
<name>A0ABU9NT05_9FLAO</name>
<gene>
    <name evidence="2" type="ORF">WFZ86_13365</name>
</gene>
<protein>
    <submittedName>
        <fullName evidence="2">Carboxypeptidase-like regulatory domain-containing protein</fullName>
    </submittedName>
</protein>
<keyword evidence="3" id="KW-1185">Reference proteome</keyword>
<reference evidence="2 3" key="1">
    <citation type="submission" date="2024-03" db="EMBL/GenBank/DDBJ databases">
        <title>Two novel species of the genus Flavobacterium exhibiting potentially degradation of complex polysaccharides.</title>
        <authorList>
            <person name="Lian X."/>
        </authorList>
    </citation>
    <scope>NUCLEOTIDE SEQUENCE [LARGE SCALE GENOMIC DNA]</scope>
    <source>
        <strain evidence="2 3">N6</strain>
    </source>
</reference>